<evidence type="ECO:0000313" key="3">
    <source>
        <dbReference type="Proteomes" id="UP000242877"/>
    </source>
</evidence>
<dbReference type="VEuPathDB" id="FungiDB:AAP_01179"/>
<proteinExistence type="predicted"/>
<evidence type="ECO:0000256" key="1">
    <source>
        <dbReference type="SAM" id="MobiDB-lite"/>
    </source>
</evidence>
<accession>A0A168CC15</accession>
<reference evidence="2 3" key="1">
    <citation type="journal article" date="2016" name="Genome Biol. Evol.">
        <title>Divergent and convergent evolution of fungal pathogenicity.</title>
        <authorList>
            <person name="Shang Y."/>
            <person name="Xiao G."/>
            <person name="Zheng P."/>
            <person name="Cen K."/>
            <person name="Zhan S."/>
            <person name="Wang C."/>
        </authorList>
    </citation>
    <scope>NUCLEOTIDE SEQUENCE [LARGE SCALE GENOMIC DNA]</scope>
    <source>
        <strain evidence="2 3">ARSEF 7405</strain>
    </source>
</reference>
<protein>
    <submittedName>
        <fullName evidence="2">Uncharacterized protein</fullName>
    </submittedName>
</protein>
<dbReference type="Proteomes" id="UP000242877">
    <property type="component" value="Unassembled WGS sequence"/>
</dbReference>
<dbReference type="AlphaFoldDB" id="A0A168CC15"/>
<organism evidence="2 3">
    <name type="scientific">Ascosphaera apis ARSEF 7405</name>
    <dbReference type="NCBI Taxonomy" id="392613"/>
    <lineage>
        <taxon>Eukaryota</taxon>
        <taxon>Fungi</taxon>
        <taxon>Dikarya</taxon>
        <taxon>Ascomycota</taxon>
        <taxon>Pezizomycotina</taxon>
        <taxon>Eurotiomycetes</taxon>
        <taxon>Eurotiomycetidae</taxon>
        <taxon>Onygenales</taxon>
        <taxon>Ascosphaeraceae</taxon>
        <taxon>Ascosphaera</taxon>
    </lineage>
</organism>
<dbReference type="EMBL" id="AZGZ01000003">
    <property type="protein sequence ID" value="KZZ96406.1"/>
    <property type="molecule type" value="Genomic_DNA"/>
</dbReference>
<sequence length="159" mass="17260">MSSSQERTTILYALQHWIAQPSLASESATGHLDILPSIDGPVPDLRLTRREFDALIALGKAIVTRRNQHMSFEDNEIPNCPIDLEPDDGVDSSIPELITTDEDNPSLDPATLSSSLESTKPSLLDVRASYRTELGPWPSTAEALSATHMTGAEQAPNPL</sequence>
<feature type="region of interest" description="Disordered" evidence="1">
    <location>
        <begin position="73"/>
        <end position="118"/>
    </location>
</feature>
<name>A0A168CC15_9EURO</name>
<comment type="caution">
    <text evidence="2">The sequence shown here is derived from an EMBL/GenBank/DDBJ whole genome shotgun (WGS) entry which is preliminary data.</text>
</comment>
<keyword evidence="3" id="KW-1185">Reference proteome</keyword>
<gene>
    <name evidence="2" type="ORF">AAP_01179</name>
</gene>
<evidence type="ECO:0000313" key="2">
    <source>
        <dbReference type="EMBL" id="KZZ96406.1"/>
    </source>
</evidence>